<dbReference type="RefSeq" id="WP_133996086.1">
    <property type="nucleotide sequence ID" value="NZ_SODV01000002.1"/>
</dbReference>
<reference evidence="3 4" key="1">
    <citation type="submission" date="2019-03" db="EMBL/GenBank/DDBJ databases">
        <title>Genomic Encyclopedia of Type Strains, Phase IV (KMG-IV): sequencing the most valuable type-strain genomes for metagenomic binning, comparative biology and taxonomic classification.</title>
        <authorList>
            <person name="Goeker M."/>
        </authorList>
    </citation>
    <scope>NUCLEOTIDE SEQUENCE [LARGE SCALE GENOMIC DNA]</scope>
    <source>
        <strain evidence="3 4">DSM 100059</strain>
    </source>
</reference>
<evidence type="ECO:0000256" key="1">
    <source>
        <dbReference type="SAM" id="MobiDB-lite"/>
    </source>
</evidence>
<evidence type="ECO:0000256" key="2">
    <source>
        <dbReference type="SAM" id="SignalP"/>
    </source>
</evidence>
<evidence type="ECO:0000313" key="3">
    <source>
        <dbReference type="EMBL" id="TDW96109.1"/>
    </source>
</evidence>
<name>A0A4R8DEW4_9BACT</name>
<accession>A0A4R8DEW4</accession>
<dbReference type="AlphaFoldDB" id="A0A4R8DEW4"/>
<feature type="region of interest" description="Disordered" evidence="1">
    <location>
        <begin position="27"/>
        <end position="90"/>
    </location>
</feature>
<feature type="chain" id="PRO_5020853101" evidence="2">
    <location>
        <begin position="21"/>
        <end position="116"/>
    </location>
</feature>
<feature type="compositionally biased region" description="Polar residues" evidence="1">
    <location>
        <begin position="43"/>
        <end position="55"/>
    </location>
</feature>
<feature type="signal peptide" evidence="2">
    <location>
        <begin position="1"/>
        <end position="20"/>
    </location>
</feature>
<protein>
    <submittedName>
        <fullName evidence="3">Uncharacterized protein</fullName>
    </submittedName>
</protein>
<keyword evidence="4" id="KW-1185">Reference proteome</keyword>
<comment type="caution">
    <text evidence="3">The sequence shown here is derived from an EMBL/GenBank/DDBJ whole genome shotgun (WGS) entry which is preliminary data.</text>
</comment>
<keyword evidence="2" id="KW-0732">Signal</keyword>
<sequence length="116" mass="12543">MKRIYYLPLMAALSLSAAHAQTIHMDSSDSNHIHVDKQGGLDSPTNLDLHNSHGNTIIYKVNPRPATSPAHRPHPAAPQPKSDLVKASADKDKGVEKASIYLSIAASLLTILDFLL</sequence>
<proteinExistence type="predicted"/>
<feature type="compositionally biased region" description="Basic and acidic residues" evidence="1">
    <location>
        <begin position="27"/>
        <end position="39"/>
    </location>
</feature>
<gene>
    <name evidence="3" type="ORF">EDB95_3932</name>
</gene>
<organism evidence="3 4">
    <name type="scientific">Dinghuibacter silviterrae</name>
    <dbReference type="NCBI Taxonomy" id="1539049"/>
    <lineage>
        <taxon>Bacteria</taxon>
        <taxon>Pseudomonadati</taxon>
        <taxon>Bacteroidota</taxon>
        <taxon>Chitinophagia</taxon>
        <taxon>Chitinophagales</taxon>
        <taxon>Chitinophagaceae</taxon>
        <taxon>Dinghuibacter</taxon>
    </lineage>
</organism>
<dbReference type="Proteomes" id="UP000294498">
    <property type="component" value="Unassembled WGS sequence"/>
</dbReference>
<dbReference type="EMBL" id="SODV01000002">
    <property type="protein sequence ID" value="TDW96109.1"/>
    <property type="molecule type" value="Genomic_DNA"/>
</dbReference>
<evidence type="ECO:0000313" key="4">
    <source>
        <dbReference type="Proteomes" id="UP000294498"/>
    </source>
</evidence>